<gene>
    <name evidence="12" type="ORF">SAMN05660909_05298</name>
</gene>
<feature type="domain" description="ABC transmembrane type-1" evidence="11">
    <location>
        <begin position="18"/>
        <end position="305"/>
    </location>
</feature>
<proteinExistence type="predicted"/>
<dbReference type="SMART" id="SM00382">
    <property type="entry name" value="AAA"/>
    <property type="match status" value="1"/>
</dbReference>
<dbReference type="InterPro" id="IPR017871">
    <property type="entry name" value="ABC_transporter-like_CS"/>
</dbReference>
<dbReference type="AlphaFoldDB" id="A0A1H4GFR5"/>
<protein>
    <submittedName>
        <fullName evidence="12">ATP-binding cassette, subfamily B</fullName>
    </submittedName>
</protein>
<keyword evidence="8 9" id="KW-0472">Membrane</keyword>
<accession>A0A1H4GFR5</accession>
<feature type="transmembrane region" description="Helical" evidence="9">
    <location>
        <begin position="246"/>
        <end position="270"/>
    </location>
</feature>
<feature type="domain" description="ABC transporter" evidence="10">
    <location>
        <begin position="337"/>
        <end position="574"/>
    </location>
</feature>
<dbReference type="InterPro" id="IPR039421">
    <property type="entry name" value="Type_1_exporter"/>
</dbReference>
<keyword evidence="3" id="KW-1003">Cell membrane</keyword>
<dbReference type="PROSITE" id="PS50929">
    <property type="entry name" value="ABC_TM1F"/>
    <property type="match status" value="1"/>
</dbReference>
<evidence type="ECO:0000313" key="13">
    <source>
        <dbReference type="Proteomes" id="UP000199656"/>
    </source>
</evidence>
<dbReference type="GO" id="GO:0005524">
    <property type="term" value="F:ATP binding"/>
    <property type="evidence" value="ECO:0007669"/>
    <property type="project" value="UniProtKB-KW"/>
</dbReference>
<comment type="subcellular location">
    <subcellularLocation>
        <location evidence="1">Cell membrane</location>
        <topology evidence="1">Multi-pass membrane protein</topology>
    </subcellularLocation>
</comment>
<feature type="transmembrane region" description="Helical" evidence="9">
    <location>
        <begin position="133"/>
        <end position="156"/>
    </location>
</feature>
<evidence type="ECO:0000256" key="8">
    <source>
        <dbReference type="ARBA" id="ARBA00023136"/>
    </source>
</evidence>
<evidence type="ECO:0000256" key="1">
    <source>
        <dbReference type="ARBA" id="ARBA00004651"/>
    </source>
</evidence>
<keyword evidence="7 9" id="KW-1133">Transmembrane helix</keyword>
<evidence type="ECO:0000313" key="12">
    <source>
        <dbReference type="EMBL" id="SEB08429.1"/>
    </source>
</evidence>
<dbReference type="Gene3D" id="1.20.1560.10">
    <property type="entry name" value="ABC transporter type 1, transmembrane domain"/>
    <property type="match status" value="1"/>
</dbReference>
<dbReference type="GO" id="GO:0005886">
    <property type="term" value="C:plasma membrane"/>
    <property type="evidence" value="ECO:0007669"/>
    <property type="project" value="UniProtKB-SubCell"/>
</dbReference>
<reference evidence="13" key="1">
    <citation type="submission" date="2016-10" db="EMBL/GenBank/DDBJ databases">
        <authorList>
            <person name="Varghese N."/>
            <person name="Submissions S."/>
        </authorList>
    </citation>
    <scope>NUCLEOTIDE SEQUENCE [LARGE SCALE GENOMIC DNA]</scope>
    <source>
        <strain evidence="13">DSM 23920</strain>
    </source>
</reference>
<dbReference type="Gene3D" id="3.40.50.300">
    <property type="entry name" value="P-loop containing nucleotide triphosphate hydrolases"/>
    <property type="match status" value="1"/>
</dbReference>
<dbReference type="InterPro" id="IPR003593">
    <property type="entry name" value="AAA+_ATPase"/>
</dbReference>
<keyword evidence="2" id="KW-0813">Transport</keyword>
<dbReference type="PROSITE" id="PS00211">
    <property type="entry name" value="ABC_TRANSPORTER_1"/>
    <property type="match status" value="1"/>
</dbReference>
<dbReference type="SUPFAM" id="SSF90123">
    <property type="entry name" value="ABC transporter transmembrane region"/>
    <property type="match status" value="1"/>
</dbReference>
<evidence type="ECO:0000256" key="5">
    <source>
        <dbReference type="ARBA" id="ARBA00022741"/>
    </source>
</evidence>
<dbReference type="GO" id="GO:0015421">
    <property type="term" value="F:ABC-type oligopeptide transporter activity"/>
    <property type="evidence" value="ECO:0007669"/>
    <property type="project" value="TreeGrafter"/>
</dbReference>
<dbReference type="Pfam" id="PF00664">
    <property type="entry name" value="ABC_membrane"/>
    <property type="match status" value="1"/>
</dbReference>
<evidence type="ECO:0000256" key="7">
    <source>
        <dbReference type="ARBA" id="ARBA00022989"/>
    </source>
</evidence>
<evidence type="ECO:0000256" key="4">
    <source>
        <dbReference type="ARBA" id="ARBA00022692"/>
    </source>
</evidence>
<dbReference type="FunFam" id="3.40.50.300:FF:000299">
    <property type="entry name" value="ABC transporter ATP-binding protein/permease"/>
    <property type="match status" value="1"/>
</dbReference>
<dbReference type="Proteomes" id="UP000199656">
    <property type="component" value="Unassembled WGS sequence"/>
</dbReference>
<dbReference type="PROSITE" id="PS50893">
    <property type="entry name" value="ABC_TRANSPORTER_2"/>
    <property type="match status" value="1"/>
</dbReference>
<dbReference type="Pfam" id="PF00005">
    <property type="entry name" value="ABC_tran"/>
    <property type="match status" value="1"/>
</dbReference>
<keyword evidence="6 12" id="KW-0067">ATP-binding</keyword>
<dbReference type="OrthoDB" id="1522160at2"/>
<keyword evidence="13" id="KW-1185">Reference proteome</keyword>
<organism evidence="12 13">
    <name type="scientific">Chitinophaga terrae</name>
    <name type="common">ex Kim and Jung 2007</name>
    <dbReference type="NCBI Taxonomy" id="408074"/>
    <lineage>
        <taxon>Bacteria</taxon>
        <taxon>Pseudomonadati</taxon>
        <taxon>Bacteroidota</taxon>
        <taxon>Chitinophagia</taxon>
        <taxon>Chitinophagales</taxon>
        <taxon>Chitinophagaceae</taxon>
        <taxon>Chitinophaga</taxon>
    </lineage>
</organism>
<name>A0A1H4GFR5_9BACT</name>
<dbReference type="SUPFAM" id="SSF52540">
    <property type="entry name" value="P-loop containing nucleoside triphosphate hydrolases"/>
    <property type="match status" value="1"/>
</dbReference>
<keyword evidence="4 9" id="KW-0812">Transmembrane</keyword>
<sequence length="602" mass="68048">MKILWNYLKPHKWLVVSALLLAGASQVLSMVDPIIFGKIVDNYASNPNHRPQAELVKGVLFWLGIAIAVALLARLAKSFQDYMIRLVVQQFGMQVFNDGLKQTLRLSFEEYEEQRSGETLAVLQKVRTDTERFITAFINILFTSLVGMAFLIWYAITKNWTLIPVFVIGIVFLGGLTGLLSKRMKTVQRAINRETLQLSGAITESLRNIELVKSLGLTFPEIRRLKTFTREIFDLEMKKTKQVRTLSFLQGTTLNILKQSILFILLWLIFRNILTTGELISMQFITATIFVPMQDLGNIIIQYREAEASLHLFDRLMKRPIEVRPEHPIEIGPLQQIRFDNVIFRHKTATSNAIDGISFTVETGDTIAFVGPSGSGKSTLVKLLVGLYKTNGGEIYFNDIPSSEIRYNALRRQIGFVTQDTQLFAGTIKDNLLFVKPDATDEEVLDALEKASCNALLARSDKGIYTRLGEGGVKLSGGEKQRISIARALVRKPRLLIFDEATSALDSLTEEAITDTVRNISARREQITVLIAHRLSTILHADRIVVLEKGHITEVGTHEELLANKGLYYAMWRQQIGERRSAFRNTADIQEEDDENEEPVNF</sequence>
<dbReference type="STRING" id="408074.SAMN05660909_05298"/>
<evidence type="ECO:0000256" key="3">
    <source>
        <dbReference type="ARBA" id="ARBA00022475"/>
    </source>
</evidence>
<evidence type="ECO:0000259" key="10">
    <source>
        <dbReference type="PROSITE" id="PS50893"/>
    </source>
</evidence>
<dbReference type="PANTHER" id="PTHR43394">
    <property type="entry name" value="ATP-DEPENDENT PERMEASE MDL1, MITOCHONDRIAL"/>
    <property type="match status" value="1"/>
</dbReference>
<feature type="transmembrane region" description="Helical" evidence="9">
    <location>
        <begin position="162"/>
        <end position="180"/>
    </location>
</feature>
<dbReference type="InterPro" id="IPR027417">
    <property type="entry name" value="P-loop_NTPase"/>
</dbReference>
<dbReference type="InterPro" id="IPR011527">
    <property type="entry name" value="ABC1_TM_dom"/>
</dbReference>
<dbReference type="InterPro" id="IPR003439">
    <property type="entry name" value="ABC_transporter-like_ATP-bd"/>
</dbReference>
<dbReference type="PANTHER" id="PTHR43394:SF1">
    <property type="entry name" value="ATP-BINDING CASSETTE SUB-FAMILY B MEMBER 10, MITOCHONDRIAL"/>
    <property type="match status" value="1"/>
</dbReference>
<keyword evidence="5" id="KW-0547">Nucleotide-binding</keyword>
<dbReference type="GO" id="GO:0016887">
    <property type="term" value="F:ATP hydrolysis activity"/>
    <property type="evidence" value="ECO:0007669"/>
    <property type="project" value="InterPro"/>
</dbReference>
<dbReference type="RefSeq" id="WP_089765761.1">
    <property type="nucleotide sequence ID" value="NZ_BKAT01000062.1"/>
</dbReference>
<dbReference type="CDD" id="cd07346">
    <property type="entry name" value="ABC_6TM_exporters"/>
    <property type="match status" value="1"/>
</dbReference>
<evidence type="ECO:0000256" key="2">
    <source>
        <dbReference type="ARBA" id="ARBA00022448"/>
    </source>
</evidence>
<dbReference type="InterPro" id="IPR036640">
    <property type="entry name" value="ABC1_TM_sf"/>
</dbReference>
<evidence type="ECO:0000256" key="6">
    <source>
        <dbReference type="ARBA" id="ARBA00022840"/>
    </source>
</evidence>
<evidence type="ECO:0000259" key="11">
    <source>
        <dbReference type="PROSITE" id="PS50929"/>
    </source>
</evidence>
<evidence type="ECO:0000256" key="9">
    <source>
        <dbReference type="SAM" id="Phobius"/>
    </source>
</evidence>
<feature type="transmembrane region" description="Helical" evidence="9">
    <location>
        <begin position="59"/>
        <end position="76"/>
    </location>
</feature>
<dbReference type="EMBL" id="FNRL01000039">
    <property type="protein sequence ID" value="SEB08429.1"/>
    <property type="molecule type" value="Genomic_DNA"/>
</dbReference>